<name>A0ACD4CXS0_9HYPH</name>
<evidence type="ECO:0000313" key="2">
    <source>
        <dbReference type="Proteomes" id="UP001061991"/>
    </source>
</evidence>
<organism evidence="1 2">
    <name type="scientific">Phyllobacterium zundukense</name>
    <dbReference type="NCBI Taxonomy" id="1867719"/>
    <lineage>
        <taxon>Bacteria</taxon>
        <taxon>Pseudomonadati</taxon>
        <taxon>Pseudomonadota</taxon>
        <taxon>Alphaproteobacteria</taxon>
        <taxon>Hyphomicrobiales</taxon>
        <taxon>Phyllobacteriaceae</taxon>
        <taxon>Phyllobacterium</taxon>
    </lineage>
</organism>
<dbReference type="Proteomes" id="UP001061991">
    <property type="component" value="Plasmid p_unnamed2"/>
</dbReference>
<gene>
    <name evidence="1" type="ORF">N8E88_05500</name>
</gene>
<keyword evidence="2" id="KW-1185">Reference proteome</keyword>
<reference evidence="1" key="1">
    <citation type="submission" date="2022-09" db="EMBL/GenBank/DDBJ databases">
        <title>Interaction between co-microsymbionts with complementary sets of symbiotic genes in legume-rhizobium systems.</title>
        <authorList>
            <person name="Safronova V."/>
            <person name="Sazanova A."/>
            <person name="Afonin A."/>
            <person name="Chirak E."/>
        </authorList>
    </citation>
    <scope>NUCLEOTIDE SEQUENCE</scope>
    <source>
        <strain evidence="1">A18/3m</strain>
    </source>
</reference>
<dbReference type="EMBL" id="CP104971">
    <property type="protein sequence ID" value="UXN58263.1"/>
    <property type="molecule type" value="Genomic_DNA"/>
</dbReference>
<protein>
    <submittedName>
        <fullName evidence="1">Uncharacterized protein</fullName>
    </submittedName>
</protein>
<proteinExistence type="predicted"/>
<sequence length="61" mass="6857">MKLTKSFTVETKRNGRRTVKTVNVPIWEPHVLQSATKAVQKDSESAVEDTETVEAENDPKT</sequence>
<evidence type="ECO:0000313" key="1">
    <source>
        <dbReference type="EMBL" id="UXN58263.1"/>
    </source>
</evidence>
<keyword evidence="1" id="KW-0614">Plasmid</keyword>
<accession>A0ACD4CXS0</accession>
<geneLocation type="plasmid" evidence="1 2">
    <name>p_unnamed2</name>
</geneLocation>